<evidence type="ECO:0000256" key="2">
    <source>
        <dbReference type="ARBA" id="ARBA00022679"/>
    </source>
</evidence>
<comment type="caution">
    <text evidence="12">The sequence shown here is derived from an EMBL/GenBank/DDBJ whole genome shotgun (WGS) entry which is preliminary data.</text>
</comment>
<feature type="compositionally biased region" description="Basic and acidic residues" evidence="10">
    <location>
        <begin position="228"/>
        <end position="271"/>
    </location>
</feature>
<feature type="cross-link" description="Glycyl lysine isopeptide (Lys-Gly) (interchain with G-Cter in SUMO2)" evidence="8">
    <location>
        <position position="478"/>
    </location>
</feature>
<feature type="region of interest" description="Disordered" evidence="10">
    <location>
        <begin position="187"/>
        <end position="297"/>
    </location>
</feature>
<dbReference type="Proteomes" id="UP000570595">
    <property type="component" value="Unassembled WGS sequence"/>
</dbReference>
<dbReference type="PROSITE" id="PS00107">
    <property type="entry name" value="PROTEIN_KINASE_ATP"/>
    <property type="match status" value="1"/>
</dbReference>
<dbReference type="PROSITE" id="PS50011">
    <property type="entry name" value="PROTEIN_KINASE_DOM"/>
    <property type="match status" value="1"/>
</dbReference>
<evidence type="ECO:0000256" key="7">
    <source>
        <dbReference type="PIRSR" id="PIRSR630616-2"/>
    </source>
</evidence>
<feature type="domain" description="Protein kinase" evidence="11">
    <location>
        <begin position="351"/>
        <end position="623"/>
    </location>
</feature>
<evidence type="ECO:0000313" key="13">
    <source>
        <dbReference type="Proteomes" id="UP000570595"/>
    </source>
</evidence>
<dbReference type="InterPro" id="IPR030616">
    <property type="entry name" value="Aur-like"/>
</dbReference>
<dbReference type="SMART" id="SM00220">
    <property type="entry name" value="S_TKc"/>
    <property type="match status" value="1"/>
</dbReference>
<dbReference type="PROSITE" id="PS00108">
    <property type="entry name" value="PROTEIN_KINASE_ST"/>
    <property type="match status" value="1"/>
</dbReference>
<dbReference type="EMBL" id="JABAHT010000054">
    <property type="protein sequence ID" value="KAF4667439.1"/>
    <property type="molecule type" value="Genomic_DNA"/>
</dbReference>
<dbReference type="InterPro" id="IPR008271">
    <property type="entry name" value="Ser/Thr_kinase_AS"/>
</dbReference>
<protein>
    <recommendedName>
        <fullName evidence="11">Protein kinase domain-containing protein</fullName>
    </recommendedName>
</protein>
<dbReference type="Gene3D" id="3.30.200.20">
    <property type="entry name" value="Phosphorylase Kinase, domain 1"/>
    <property type="match status" value="1"/>
</dbReference>
<feature type="region of interest" description="Disordered" evidence="10">
    <location>
        <begin position="650"/>
        <end position="707"/>
    </location>
</feature>
<dbReference type="InterPro" id="IPR017441">
    <property type="entry name" value="Protein_kinase_ATP_BS"/>
</dbReference>
<evidence type="ECO:0000256" key="10">
    <source>
        <dbReference type="SAM" id="MobiDB-lite"/>
    </source>
</evidence>
<keyword evidence="4" id="KW-0418">Kinase</keyword>
<feature type="compositionally biased region" description="Basic and acidic residues" evidence="10">
    <location>
        <begin position="67"/>
        <end position="84"/>
    </location>
</feature>
<dbReference type="FunFam" id="3.30.200.20:FF:000042">
    <property type="entry name" value="Aurora kinase A"/>
    <property type="match status" value="1"/>
</dbReference>
<dbReference type="InterPro" id="IPR011009">
    <property type="entry name" value="Kinase-like_dom_sf"/>
</dbReference>
<keyword evidence="1" id="KW-0723">Serine/threonine-protein kinase</keyword>
<evidence type="ECO:0000256" key="9">
    <source>
        <dbReference type="PROSITE-ProRule" id="PRU10141"/>
    </source>
</evidence>
<feature type="binding site" evidence="7">
    <location>
        <position position="495"/>
    </location>
    <ligand>
        <name>ATP</name>
        <dbReference type="ChEBI" id="CHEBI:30616"/>
    </ligand>
</feature>
<feature type="region of interest" description="Disordered" evidence="10">
    <location>
        <begin position="1"/>
        <end position="113"/>
    </location>
</feature>
<evidence type="ECO:0000313" key="12">
    <source>
        <dbReference type="EMBL" id="KAF4667439.1"/>
    </source>
</evidence>
<dbReference type="AlphaFoldDB" id="A0A7J6M7H3"/>
<proteinExistence type="predicted"/>
<feature type="binding site" evidence="7">
    <location>
        <begin position="480"/>
        <end position="481"/>
    </location>
    <ligand>
        <name>ATP</name>
        <dbReference type="ChEBI" id="CHEBI:30616"/>
    </ligand>
</feature>
<evidence type="ECO:0000259" key="11">
    <source>
        <dbReference type="PROSITE" id="PS50011"/>
    </source>
</evidence>
<evidence type="ECO:0000256" key="5">
    <source>
        <dbReference type="ARBA" id="ARBA00022840"/>
    </source>
</evidence>
<evidence type="ECO:0000256" key="6">
    <source>
        <dbReference type="PIRSR" id="PIRSR630616-1"/>
    </source>
</evidence>
<keyword evidence="3 7" id="KW-0547">Nucleotide-binding</keyword>
<dbReference type="Gene3D" id="1.10.510.10">
    <property type="entry name" value="Transferase(Phosphotransferase) domain 1"/>
    <property type="match status" value="2"/>
</dbReference>
<name>A0A7J6M7H3_PEROL</name>
<gene>
    <name evidence="12" type="ORF">FOZ61_008299</name>
</gene>
<keyword evidence="5 7" id="KW-0067">ATP-binding</keyword>
<dbReference type="Pfam" id="PF00069">
    <property type="entry name" value="Pkinase"/>
    <property type="match status" value="1"/>
</dbReference>
<feature type="compositionally biased region" description="Basic and acidic residues" evidence="10">
    <location>
        <begin position="35"/>
        <end position="60"/>
    </location>
</feature>
<dbReference type="InterPro" id="IPR000719">
    <property type="entry name" value="Prot_kinase_dom"/>
</dbReference>
<sequence length="772" mass="84976">MYAPRGYPSRPSSQGLRYYRRASRSPPTLGGLPLDAERREALALRNRKPPDDDNKARDRPATSAGVPRREGWEGILEAKAEESPRGGSRPSSATPAVGQLRRVKGKPPLDTGMAGLRLRNQGRASSAGLRTAHAAGIRFPSPMVQGRKPRDTATQATTKVAGFSDYWRFLNHRKDAIEHQVARLHHRIDNERPRPTPARPETPLRPPMVVGSKLHRRSEGSNGITADRAGDVGQKGKPDGEEVSKPVEERRGDERGEAEERPMSPKGESHTLHGNTDGSKEFSRHQRSTTAEVPVPTELHSYIRNALNQARPSTSPAVHGGNGHTDLSPVEGREVKRNSRRDGSVNENVNFQLGRSVGQGAYATVRLAHHTPTATNVAVKAYDKVKLLDPQKRKGVKREIKLLERMSHPNIIRFYDALDSTRQILIVTEYVGGGSLHSLLKRRPGRRLDESTAGRIFLQVAQGVKYMHDRCIIHRDLKLENILVVGHAHESFTQDGVEGFACGRGRSLSTRTGGAERGLITKSRHAPFPPQMQANGELPSSDCTYQVTGPQIKIIDFGFSTIVPPGKKIKGPTDKELYKKIARGVFQVPSHISDKAQSLMCRLLRKEADKRPPIHDVVHATWLQHLLTDDLDDEDSSSLLCTSGGIETNASTSATGGGLGSSTTTWTPTRKRAKSEERVPIRGSGLTAVNAGRPSTSHRRGARGISPSKLTEDDAIAKLERLGYNRDEILLQIRDGNSHLSKLYHRFLLVATRACLFLVPQLLLPFLQSMNT</sequence>
<feature type="active site" description="Proton acceptor" evidence="6">
    <location>
        <position position="476"/>
    </location>
</feature>
<accession>A0A7J6M7H3</accession>
<dbReference type="SUPFAM" id="SSF56112">
    <property type="entry name" value="Protein kinase-like (PK-like)"/>
    <property type="match status" value="1"/>
</dbReference>
<organism evidence="12 13">
    <name type="scientific">Perkinsus olseni</name>
    <name type="common">Perkinsus atlanticus</name>
    <dbReference type="NCBI Taxonomy" id="32597"/>
    <lineage>
        <taxon>Eukaryota</taxon>
        <taxon>Sar</taxon>
        <taxon>Alveolata</taxon>
        <taxon>Perkinsozoa</taxon>
        <taxon>Perkinsea</taxon>
        <taxon>Perkinsida</taxon>
        <taxon>Perkinsidae</taxon>
        <taxon>Perkinsus</taxon>
    </lineage>
</organism>
<dbReference type="PANTHER" id="PTHR24350">
    <property type="entry name" value="SERINE/THREONINE-PROTEIN KINASE IAL-RELATED"/>
    <property type="match status" value="1"/>
</dbReference>
<evidence type="ECO:0000256" key="1">
    <source>
        <dbReference type="ARBA" id="ARBA00022527"/>
    </source>
</evidence>
<dbReference type="GO" id="GO:0005524">
    <property type="term" value="F:ATP binding"/>
    <property type="evidence" value="ECO:0007669"/>
    <property type="project" value="UniProtKB-UniRule"/>
</dbReference>
<feature type="compositionally biased region" description="Pro residues" evidence="10">
    <location>
        <begin position="195"/>
        <end position="206"/>
    </location>
</feature>
<evidence type="ECO:0000256" key="4">
    <source>
        <dbReference type="ARBA" id="ARBA00022777"/>
    </source>
</evidence>
<keyword evidence="2" id="KW-0808">Transferase</keyword>
<feature type="compositionally biased region" description="Basic and acidic residues" evidence="10">
    <location>
        <begin position="331"/>
        <end position="344"/>
    </location>
</feature>
<feature type="binding site" evidence="7 9">
    <location>
        <position position="380"/>
    </location>
    <ligand>
        <name>ATP</name>
        <dbReference type="ChEBI" id="CHEBI:30616"/>
    </ligand>
</feature>
<feature type="region of interest" description="Disordered" evidence="10">
    <location>
        <begin position="311"/>
        <end position="347"/>
    </location>
</feature>
<evidence type="ECO:0000256" key="8">
    <source>
        <dbReference type="PIRSR" id="PIRSR630616-3"/>
    </source>
</evidence>
<reference evidence="12 13" key="1">
    <citation type="submission" date="2020-04" db="EMBL/GenBank/DDBJ databases">
        <title>Perkinsus olseni comparative genomics.</title>
        <authorList>
            <person name="Bogema D.R."/>
        </authorList>
    </citation>
    <scope>NUCLEOTIDE SEQUENCE [LARGE SCALE GENOMIC DNA]</scope>
    <source>
        <strain evidence="12">ATCC PRA-179</strain>
    </source>
</reference>
<dbReference type="OrthoDB" id="449424at2759"/>
<evidence type="ECO:0000256" key="3">
    <source>
        <dbReference type="ARBA" id="ARBA00022741"/>
    </source>
</evidence>
<dbReference type="GO" id="GO:0004674">
    <property type="term" value="F:protein serine/threonine kinase activity"/>
    <property type="evidence" value="ECO:0007669"/>
    <property type="project" value="UniProtKB-KW"/>
</dbReference>